<accession>A0A4S8IG04</accession>
<proteinExistence type="predicted"/>
<feature type="region of interest" description="Disordered" evidence="1">
    <location>
        <begin position="23"/>
        <end position="81"/>
    </location>
</feature>
<evidence type="ECO:0000313" key="2">
    <source>
        <dbReference type="EMBL" id="THU46242.1"/>
    </source>
</evidence>
<evidence type="ECO:0000256" key="1">
    <source>
        <dbReference type="SAM" id="MobiDB-lite"/>
    </source>
</evidence>
<dbReference type="AlphaFoldDB" id="A0A4S8IG04"/>
<organism evidence="2 3">
    <name type="scientific">Musa balbisiana</name>
    <name type="common">Banana</name>
    <dbReference type="NCBI Taxonomy" id="52838"/>
    <lineage>
        <taxon>Eukaryota</taxon>
        <taxon>Viridiplantae</taxon>
        <taxon>Streptophyta</taxon>
        <taxon>Embryophyta</taxon>
        <taxon>Tracheophyta</taxon>
        <taxon>Spermatophyta</taxon>
        <taxon>Magnoliopsida</taxon>
        <taxon>Liliopsida</taxon>
        <taxon>Zingiberales</taxon>
        <taxon>Musaceae</taxon>
        <taxon>Musa</taxon>
    </lineage>
</organism>
<feature type="compositionally biased region" description="Basic and acidic residues" evidence="1">
    <location>
        <begin position="29"/>
        <end position="45"/>
    </location>
</feature>
<reference evidence="2 3" key="1">
    <citation type="journal article" date="2019" name="Nat. Plants">
        <title>Genome sequencing of Musa balbisiana reveals subgenome evolution and function divergence in polyploid bananas.</title>
        <authorList>
            <person name="Yao X."/>
        </authorList>
    </citation>
    <scope>NUCLEOTIDE SEQUENCE [LARGE SCALE GENOMIC DNA]</scope>
    <source>
        <strain evidence="3">cv. DH-PKW</strain>
        <tissue evidence="2">Leaves</tissue>
    </source>
</reference>
<gene>
    <name evidence="2" type="ORF">C4D60_Mb09t02880</name>
</gene>
<dbReference type="EMBL" id="PYDT01000010">
    <property type="protein sequence ID" value="THU46242.1"/>
    <property type="molecule type" value="Genomic_DNA"/>
</dbReference>
<evidence type="ECO:0000313" key="3">
    <source>
        <dbReference type="Proteomes" id="UP000317650"/>
    </source>
</evidence>
<comment type="caution">
    <text evidence="2">The sequence shown here is derived from an EMBL/GenBank/DDBJ whole genome shotgun (WGS) entry which is preliminary data.</text>
</comment>
<keyword evidence="3" id="KW-1185">Reference proteome</keyword>
<feature type="compositionally biased region" description="Basic residues" evidence="1">
    <location>
        <begin position="62"/>
        <end position="71"/>
    </location>
</feature>
<protein>
    <submittedName>
        <fullName evidence="2">Uncharacterized protein</fullName>
    </submittedName>
</protein>
<name>A0A4S8IG04_MUSBA</name>
<sequence>MTFQDFRLGIPSIMMFLSARLDPGPCAQESKDGQKDGSNIHRGADPHGVLNNSSLPAFAQRTRARDRKIRHISPAAYSPAM</sequence>
<dbReference type="Proteomes" id="UP000317650">
    <property type="component" value="Chromosome 9"/>
</dbReference>